<evidence type="ECO:0000256" key="2">
    <source>
        <dbReference type="SAM" id="Phobius"/>
    </source>
</evidence>
<keyword evidence="2" id="KW-1133">Transmembrane helix</keyword>
<organism evidence="3 4">
    <name type="scientific">Sanguibacter gelidistatuariae</name>
    <dbReference type="NCBI Taxonomy" id="1814289"/>
    <lineage>
        <taxon>Bacteria</taxon>
        <taxon>Bacillati</taxon>
        <taxon>Actinomycetota</taxon>
        <taxon>Actinomycetes</taxon>
        <taxon>Micrococcales</taxon>
        <taxon>Sanguibacteraceae</taxon>
        <taxon>Sanguibacter</taxon>
    </lineage>
</organism>
<proteinExistence type="predicted"/>
<keyword evidence="2" id="KW-0472">Membrane</keyword>
<feature type="transmembrane region" description="Helical" evidence="2">
    <location>
        <begin position="126"/>
        <end position="145"/>
    </location>
</feature>
<keyword evidence="2" id="KW-0812">Transmembrane</keyword>
<dbReference type="AlphaFoldDB" id="A0A1G6NQJ9"/>
<evidence type="ECO:0000256" key="1">
    <source>
        <dbReference type="SAM" id="MobiDB-lite"/>
    </source>
</evidence>
<feature type="transmembrane region" description="Helical" evidence="2">
    <location>
        <begin position="73"/>
        <end position="95"/>
    </location>
</feature>
<keyword evidence="4" id="KW-1185">Reference proteome</keyword>
<gene>
    <name evidence="3" type="ORF">SAMN05216410_2198</name>
</gene>
<feature type="transmembrane region" description="Helical" evidence="2">
    <location>
        <begin position="181"/>
        <end position="206"/>
    </location>
</feature>
<name>A0A1G6NQJ9_9MICO</name>
<feature type="transmembrane region" description="Helical" evidence="2">
    <location>
        <begin position="247"/>
        <end position="267"/>
    </location>
</feature>
<reference evidence="3 4" key="1">
    <citation type="submission" date="2016-09" db="EMBL/GenBank/DDBJ databases">
        <authorList>
            <person name="Capua I."/>
            <person name="De Benedictis P."/>
            <person name="Joannis T."/>
            <person name="Lombin L.H."/>
            <person name="Cattoli G."/>
        </authorList>
    </citation>
    <scope>NUCLEOTIDE SEQUENCE [LARGE SCALE GENOMIC DNA]</scope>
    <source>
        <strain evidence="3 4">ISLP-3</strain>
    </source>
</reference>
<sequence length="300" mass="31813">MTAEVTSRQFVGRGTSRWWLIFAILAPATASAATAATLTYRQVSEWFGAWTEQATLVGIDAALPAYGIAPLDYLPAGATMAALTVLCTAIGAQLLTPRPWRSAAALAIITAALVLSDSVLLSDGVWLPIASIWAGTVLLWSEAVWRATPRRDASPLGDPAPSAPRSSRDELARSTHHTVTVFAVFMLAIVVGLIIFSAVGGLRLFFSDGPPRWSDLTYSAPAHLAALAIWAGWLSGRRQARAHATTWRIVAYAGIALGAVEGITYVADDGWTMAILSAVGVAIATNRQHLAARAERLLTL</sequence>
<dbReference type="Proteomes" id="UP000199039">
    <property type="component" value="Unassembled WGS sequence"/>
</dbReference>
<evidence type="ECO:0000313" key="3">
    <source>
        <dbReference type="EMBL" id="SDC69654.1"/>
    </source>
</evidence>
<protein>
    <submittedName>
        <fullName evidence="3">Uncharacterized protein</fullName>
    </submittedName>
</protein>
<feature type="transmembrane region" description="Helical" evidence="2">
    <location>
        <begin position="102"/>
        <end position="120"/>
    </location>
</feature>
<dbReference type="RefSeq" id="WP_093183113.1">
    <property type="nucleotide sequence ID" value="NZ_FMYH01000003.1"/>
</dbReference>
<feature type="region of interest" description="Disordered" evidence="1">
    <location>
        <begin position="151"/>
        <end position="171"/>
    </location>
</feature>
<dbReference type="STRING" id="1814289.SAMN05216410_2198"/>
<feature type="transmembrane region" description="Helical" evidence="2">
    <location>
        <begin position="18"/>
        <end position="40"/>
    </location>
</feature>
<evidence type="ECO:0000313" key="4">
    <source>
        <dbReference type="Proteomes" id="UP000199039"/>
    </source>
</evidence>
<dbReference type="EMBL" id="FMYH01000003">
    <property type="protein sequence ID" value="SDC69654.1"/>
    <property type="molecule type" value="Genomic_DNA"/>
</dbReference>
<accession>A0A1G6NQJ9</accession>
<feature type="transmembrane region" description="Helical" evidence="2">
    <location>
        <begin position="218"/>
        <end position="235"/>
    </location>
</feature>